<name>A0A5J4PAW5_9ZZZZ</name>
<proteinExistence type="predicted"/>
<sequence length="27" mass="3052">MGLLFILFKYCKAVIDAILANTRVKIP</sequence>
<dbReference type="EMBL" id="SNRY01010443">
    <property type="protein sequence ID" value="KAA6305754.1"/>
    <property type="molecule type" value="Genomic_DNA"/>
</dbReference>
<evidence type="ECO:0000313" key="2">
    <source>
        <dbReference type="EMBL" id="KAA6310245.1"/>
    </source>
</evidence>
<protein>
    <submittedName>
        <fullName evidence="1">Uncharacterized protein</fullName>
    </submittedName>
</protein>
<dbReference type="AlphaFoldDB" id="A0A5J4PAW5"/>
<reference evidence="1" key="1">
    <citation type="submission" date="2019-03" db="EMBL/GenBank/DDBJ databases">
        <title>Single cell metagenomics reveals metabolic interactions within the superorganism composed of flagellate Streblomastix strix and complex community of Bacteroidetes bacteria on its surface.</title>
        <authorList>
            <person name="Treitli S.C."/>
            <person name="Kolisko M."/>
            <person name="Husnik F."/>
            <person name="Keeling P."/>
            <person name="Hampl V."/>
        </authorList>
    </citation>
    <scope>NUCLEOTIDE SEQUENCE</scope>
    <source>
        <strain evidence="1">STM</strain>
    </source>
</reference>
<accession>A0A5J4PAW5</accession>
<comment type="caution">
    <text evidence="1">The sequence shown here is derived from an EMBL/GenBank/DDBJ whole genome shotgun (WGS) entry which is preliminary data.</text>
</comment>
<feature type="non-terminal residue" evidence="1">
    <location>
        <position position="27"/>
    </location>
</feature>
<organism evidence="1">
    <name type="scientific">termite gut metagenome</name>
    <dbReference type="NCBI Taxonomy" id="433724"/>
    <lineage>
        <taxon>unclassified sequences</taxon>
        <taxon>metagenomes</taxon>
        <taxon>organismal metagenomes</taxon>
    </lineage>
</organism>
<gene>
    <name evidence="2" type="ORF">EZS27_038418</name>
    <name evidence="1" type="ORF">EZS27_042593</name>
</gene>
<dbReference type="EMBL" id="SNRY01007525">
    <property type="protein sequence ID" value="KAA6310245.1"/>
    <property type="molecule type" value="Genomic_DNA"/>
</dbReference>
<evidence type="ECO:0000313" key="1">
    <source>
        <dbReference type="EMBL" id="KAA6305754.1"/>
    </source>
</evidence>